<sequence length="191" mass="21592">MLEITVKNNAICFGKHFSLNFQRTLRIPDDGKTYPLPPGLGDFPVCKVDDYISRVPETWKEHGGVFIPMYQREALWIYFRGVSWRPNAVKIAVGKINAVSGKPWQQKLQADDQDYVICPDQPWLDGINSGEGYIRQFVAMPLGMGYTVEAQVTGKEEFGGIQIIVFDPKPGLFPEEPPPSQLMIRRGISDF</sequence>
<organism evidence="1">
    <name type="scientific">uncultured Microcoleus sp</name>
    <dbReference type="NCBI Taxonomy" id="259945"/>
    <lineage>
        <taxon>Bacteria</taxon>
        <taxon>Bacillati</taxon>
        <taxon>Cyanobacteriota</taxon>
        <taxon>Cyanophyceae</taxon>
        <taxon>Oscillatoriophycideae</taxon>
        <taxon>Oscillatoriales</taxon>
        <taxon>Microcoleaceae</taxon>
        <taxon>Microcoleus</taxon>
        <taxon>environmental samples</taxon>
    </lineage>
</organism>
<evidence type="ECO:0000313" key="1">
    <source>
        <dbReference type="EMBL" id="CAA9317697.1"/>
    </source>
</evidence>
<dbReference type="EMBL" id="CADCTZ010000178">
    <property type="protein sequence ID" value="CAA9317697.1"/>
    <property type="molecule type" value="Genomic_DNA"/>
</dbReference>
<accession>A0A6J4KXQ0</accession>
<protein>
    <submittedName>
        <fullName evidence="1">Putative integral membrane protein</fullName>
    </submittedName>
</protein>
<proteinExistence type="predicted"/>
<dbReference type="AlphaFoldDB" id="A0A6J4KXQ0"/>
<gene>
    <name evidence="1" type="ORF">AVDCRST_MAG84-1156</name>
</gene>
<name>A0A6J4KXQ0_9CYAN</name>
<reference evidence="1" key="1">
    <citation type="submission" date="2020-02" db="EMBL/GenBank/DDBJ databases">
        <authorList>
            <person name="Meier V. D."/>
        </authorList>
    </citation>
    <scope>NUCLEOTIDE SEQUENCE</scope>
    <source>
        <strain evidence="1">AVDCRST_MAG84</strain>
    </source>
</reference>